<proteinExistence type="predicted"/>
<gene>
    <name evidence="1" type="ORF">QFC22_005536</name>
</gene>
<accession>A0ACC2WU19</accession>
<organism evidence="1 2">
    <name type="scientific">Naganishia vaughanmartiniae</name>
    <dbReference type="NCBI Taxonomy" id="1424756"/>
    <lineage>
        <taxon>Eukaryota</taxon>
        <taxon>Fungi</taxon>
        <taxon>Dikarya</taxon>
        <taxon>Basidiomycota</taxon>
        <taxon>Agaricomycotina</taxon>
        <taxon>Tremellomycetes</taxon>
        <taxon>Filobasidiales</taxon>
        <taxon>Filobasidiaceae</taxon>
        <taxon>Naganishia</taxon>
    </lineage>
</organism>
<reference evidence="1" key="1">
    <citation type="submission" date="2023-04" db="EMBL/GenBank/DDBJ databases">
        <title>Draft Genome sequencing of Naganishia species isolated from polar environments using Oxford Nanopore Technology.</title>
        <authorList>
            <person name="Leo P."/>
            <person name="Venkateswaran K."/>
        </authorList>
    </citation>
    <scope>NUCLEOTIDE SEQUENCE</scope>
    <source>
        <strain evidence="1">MNA-CCFEE 5425</strain>
    </source>
</reference>
<evidence type="ECO:0000313" key="1">
    <source>
        <dbReference type="EMBL" id="KAJ9114660.1"/>
    </source>
</evidence>
<dbReference type="Proteomes" id="UP001243375">
    <property type="component" value="Unassembled WGS sequence"/>
</dbReference>
<protein>
    <submittedName>
        <fullName evidence="1">Uncharacterized protein</fullName>
    </submittedName>
</protein>
<evidence type="ECO:0000313" key="2">
    <source>
        <dbReference type="Proteomes" id="UP001243375"/>
    </source>
</evidence>
<keyword evidence="2" id="KW-1185">Reference proteome</keyword>
<dbReference type="EMBL" id="JASBWU010000018">
    <property type="protein sequence ID" value="KAJ9114660.1"/>
    <property type="molecule type" value="Genomic_DNA"/>
</dbReference>
<comment type="caution">
    <text evidence="1">The sequence shown here is derived from an EMBL/GenBank/DDBJ whole genome shotgun (WGS) entry which is preliminary data.</text>
</comment>
<name>A0ACC2WU19_9TREE</name>
<sequence length="1689" mass="182357">MSSTAYGDTLPAHPADDTAQHHPPSPSSSAMPALTLTHQDLLNTANELYRRMEDPGFAQDDAYWTSLPVHLRNFIRNALPLAGNVSMGDGVLPGGVGKAGGQRAMYALAQQIVSAANTGMGAGVSAAAAAAAAAAAVSGVSYPNPGYAVGSTPSQPAPPPPPPHASNTRQQGNVPTQQMSLDDIASMPPDAMLYPTADGQDVGKGYGFHPHPDHRQGHPHDHGEVAGQDGVDGWGNARRGRMPGGFVRGDDDDLSEDSVSQIPMDGLTISAAAAAAQAEGNAGMDGSAGKKKKKKKNKKGGMMPDQDMPSAQTYPPANAPRSVPSAAYPPMPQPAPVQAQPGQQLPHPSQQIPQRQVQHAPSPPPAQQQQQQHAHAHQHQHHHSHQPQQQHVHQHPHSHSQQPVPVASSRAAGKQPMPYLSPHPAAQPTSNHPQQQSIAQQPLQPPVRSARSAGKAPVTSAPAPPLPPSHSQQQQPHHGHVHPGGASSKQPAQGGVVSGQGGVVGGKGKPGASSSSVAHGSTSANASGGGSTSPARVWQTSTAEERHQIKRFWLSLTPAERGDLLRIDKEVVLKKIKEQSRHSCACAVCGRKRGAIEEEVERLYRAYEESLERFAKRQREQKEAYSQQQQLQQQHQQQGQIPGGPFLGSVELDREGHVIHPDELAPRRARRVDNVQAARGVPGGVDLGDDDEEYDDDEDEEDEDDEDDEDDDEVDDEEDYEDEDEEEDLVDDEIDEPPTEGEDGEDEYDDGSRHHHHHSHHSHPHQHHHPHVHSGQGDPRKQTSQMASRHRGTPGGVHKPMANGESARQPGEESDFYTFGDGLTTIKGGVLTVADDLLKNDSTRFLEMMEQLAERRMMREEAAIQMMEDGRDGGEQRNHDVEDEEDEDDLDDEDDEDEDDEDDDDILTDDQRMEEGRRMFQIFAARLFEQRVHQAWKEKVHREQAEAFLRELENEQKQEAEAQARKAKEAQKKKDKKKAQKERQEADKRQRDAELAAEAAAAKAAKEAAEREASKKREEERARKEAEKKARLEEAMRKEEEKKKRLAEEREREAERVKKQKEKEDRARVEREAREKERKEKEEKERLEKQAKEKQAKEEKARKAAEEEARKEKIRRDKEEREVREKEAQAAAQAQAAARLAAQQQAAAKKSAAIASQQQAQQQQQQLQQQQQAKASKAPRATATRQKSNTARASTPSASISQPSTSGAVSQGSSSKTSVSGTAPTVRPSASNNAMRANAPPLAMQGQQGVSGSQSGPQNLQMPPSQQMQQSQAPPPHMMPHMFSPTGPVPLMHNMPPLYVNGNMPHNAGNTRQNVFNPHAMHLKGAPSPGVQNPFPQQVPGFGAPRHNMSMNSPAAAPGFNMPFGQQGGMNPVNSFTPAAATSGQNLPSQALSPETRSATEQGVSSPFESNIVGGMRTLGLGHPGKLGGKSTEDVFSPAASIGQTLPLRSQSSDQTTPQLTATTPDFRSNFARPDPIGPIEPIGRPRVVNGFETIDESTTSETTSRISGGLGAPGPALGSAALSAGAEEVKDIPAPRRVSNTAALGGTWAPPSLSASTSWGPSPFAMAPGAGIWGGSTTTSQVDTPHWPTGSSANSSPFGKSKMSAPNSAQSTLTRGFNPIMSSNSNTAVEPLTSSSSSAFFSPMQSHHNTQLPLNNNPFGPPGQTPQQSQQSIHHAQSQAQQPQQRLI</sequence>